<evidence type="ECO:0000313" key="3">
    <source>
        <dbReference type="EMBL" id="GGD83461.1"/>
    </source>
</evidence>
<dbReference type="Gene3D" id="3.40.50.1000">
    <property type="entry name" value="HAD superfamily/HAD-like"/>
    <property type="match status" value="1"/>
</dbReference>
<dbReference type="AlphaFoldDB" id="A0A916Z9V6"/>
<feature type="compositionally biased region" description="Basic and acidic residues" evidence="1">
    <location>
        <begin position="165"/>
        <end position="176"/>
    </location>
</feature>
<evidence type="ECO:0000259" key="2">
    <source>
        <dbReference type="Pfam" id="PF25109"/>
    </source>
</evidence>
<reference evidence="3" key="1">
    <citation type="journal article" date="2014" name="Int. J. Syst. Evol. Microbiol.">
        <title>Complete genome sequence of Corynebacterium casei LMG S-19264T (=DSM 44701T), isolated from a smear-ripened cheese.</title>
        <authorList>
            <consortium name="US DOE Joint Genome Institute (JGI-PGF)"/>
            <person name="Walter F."/>
            <person name="Albersmeier A."/>
            <person name="Kalinowski J."/>
            <person name="Ruckert C."/>
        </authorList>
    </citation>
    <scope>NUCLEOTIDE SEQUENCE</scope>
    <source>
        <strain evidence="3">CGMCC 1.15958</strain>
    </source>
</reference>
<dbReference type="InterPro" id="IPR023214">
    <property type="entry name" value="HAD_sf"/>
</dbReference>
<reference evidence="3" key="2">
    <citation type="submission" date="2020-09" db="EMBL/GenBank/DDBJ databases">
        <authorList>
            <person name="Sun Q."/>
            <person name="Zhou Y."/>
        </authorList>
    </citation>
    <scope>NUCLEOTIDE SEQUENCE</scope>
    <source>
        <strain evidence="3">CGMCC 1.15958</strain>
    </source>
</reference>
<proteinExistence type="predicted"/>
<dbReference type="RefSeq" id="WP_229250938.1">
    <property type="nucleotide sequence ID" value="NZ_BMKK01000024.1"/>
</dbReference>
<dbReference type="InterPro" id="IPR056782">
    <property type="entry name" value="HAD_PNKP"/>
</dbReference>
<comment type="caution">
    <text evidence="3">The sequence shown here is derived from an EMBL/GenBank/DDBJ whole genome shotgun (WGS) entry which is preliminary data.</text>
</comment>
<sequence>MKKNSPLGTGRRFGWGYMKTILILRGLPASGKSTYARNLIDENKGAWKRLNKDELRAMLDNSHHTTANEKFVERVRDMMLIEALKEGKHVVIDDTNLSDRPVERIQQVIGRYKKETGEEIKVELKTMETSLEECLARDEVREKKVGRDVIMRMYNDHIAKEKLPTNSTKKEIDLSKRGPHYQPQDDTLPPAILCDLDGTLAIIHNRSPFDSVRCETDLLNEPIAEILKNYAAMGVKIILMSGRDEAARRPTTNWLSYNRIPYDALFMRATGDARKDSVVKKELFEAHVKGQYFVKFVLDDRNQVVDLWRLELGLPCLQVNYGDF</sequence>
<organism evidence="3 4">
    <name type="scientific">Emticicia aquatilis</name>
    <dbReference type="NCBI Taxonomy" id="1537369"/>
    <lineage>
        <taxon>Bacteria</taxon>
        <taxon>Pseudomonadati</taxon>
        <taxon>Bacteroidota</taxon>
        <taxon>Cytophagia</taxon>
        <taxon>Cytophagales</taxon>
        <taxon>Leadbetterellaceae</taxon>
        <taxon>Emticicia</taxon>
    </lineage>
</organism>
<dbReference type="InterPro" id="IPR027417">
    <property type="entry name" value="P-loop_NTPase"/>
</dbReference>
<dbReference type="SUPFAM" id="SSF56784">
    <property type="entry name" value="HAD-like"/>
    <property type="match status" value="1"/>
</dbReference>
<protein>
    <recommendedName>
        <fullName evidence="2">Polynucleotide kinase PNKP phosphatase domain-containing protein</fullName>
    </recommendedName>
</protein>
<evidence type="ECO:0000313" key="4">
    <source>
        <dbReference type="Proteomes" id="UP000609064"/>
    </source>
</evidence>
<accession>A0A916Z9V6</accession>
<dbReference type="InterPro" id="IPR036412">
    <property type="entry name" value="HAD-like_sf"/>
</dbReference>
<feature type="domain" description="Polynucleotide kinase PNKP phosphatase" evidence="2">
    <location>
        <begin position="189"/>
        <end position="324"/>
    </location>
</feature>
<dbReference type="SUPFAM" id="SSF52540">
    <property type="entry name" value="P-loop containing nucleoside triphosphate hydrolases"/>
    <property type="match status" value="1"/>
</dbReference>
<name>A0A916Z9V6_9BACT</name>
<dbReference type="Pfam" id="PF25109">
    <property type="entry name" value="HAD_PNKP"/>
    <property type="match status" value="1"/>
</dbReference>
<dbReference type="Gene3D" id="3.40.50.300">
    <property type="entry name" value="P-loop containing nucleotide triphosphate hydrolases"/>
    <property type="match status" value="1"/>
</dbReference>
<dbReference type="EMBL" id="BMKK01000024">
    <property type="protein sequence ID" value="GGD83461.1"/>
    <property type="molecule type" value="Genomic_DNA"/>
</dbReference>
<gene>
    <name evidence="3" type="ORF">GCM10011514_54400</name>
</gene>
<evidence type="ECO:0000256" key="1">
    <source>
        <dbReference type="SAM" id="MobiDB-lite"/>
    </source>
</evidence>
<dbReference type="Proteomes" id="UP000609064">
    <property type="component" value="Unassembled WGS sequence"/>
</dbReference>
<feature type="region of interest" description="Disordered" evidence="1">
    <location>
        <begin position="165"/>
        <end position="185"/>
    </location>
</feature>
<dbReference type="Pfam" id="PF13671">
    <property type="entry name" value="AAA_33"/>
    <property type="match status" value="1"/>
</dbReference>
<keyword evidence="4" id="KW-1185">Reference proteome</keyword>